<feature type="repeat" description="PPR" evidence="2">
    <location>
        <begin position="75"/>
        <end position="109"/>
    </location>
</feature>
<dbReference type="PROSITE" id="PS51375">
    <property type="entry name" value="PPR"/>
    <property type="match status" value="4"/>
</dbReference>
<feature type="compositionally biased region" description="Low complexity" evidence="3">
    <location>
        <begin position="628"/>
        <end position="648"/>
    </location>
</feature>
<dbReference type="Pfam" id="PF13812">
    <property type="entry name" value="PPR_3"/>
    <property type="match status" value="1"/>
</dbReference>
<sequence length="1352" mass="145602">MSDTTIAYNSAISACARAMRWTAALQTLHGLSLVGLRPDTFSFVSGISALERGGACWDLAIEALRQMRSVRLASDLMACSAAISVCSRDGQALQAVKLLRQMSAEGISPNVVSFSSAVSACARGGEWPLALCLFRSMRSHFQEPNEVSFGACVAACEKGERWEAAISILREARYQRIRPNLVMQNAAISACQRGGHWAQALELLGEAKQRGRGSEGAEGDWKRSSGRKSSGSPVDAITFGAAASACEKGRRWEQALLLRLEMQLAGIETDSVVGNAFISACDKGGAWEWALRLLAGMRHGTPGPDEVTYCAGISACGRAKAWDRALSLLKAMRDDSLQGTGITYGAAVGACEAAGAWEWALGFLEELTWRSLEPGLVDCSSAASAVRRAEGQQWRSTLAILGQMKARKLQVGMVAMSAVIGACAVARQWLRCLEVLAELRDALNLEPDLVACCEAVRACEEGGQSQLPDLLVGKLTSQRVACLGKASRSDSAGKSVSPTLDAQNILPVKMSVQEAAAESQGKAKIRAYRRQLEKRAAMNLAFTAARAYLAEPGFVEPRPVTCQVRAVSSRGRSRGRLSAALSEVSCGRTRILGGFSGSPAVAAAAAAKAAAKAEGEQEGALPPWAPVQHQQQQPQQQPQQQQHQQQQHSCPRKPPQQFLEAVAETDCETSAPRRPSCVSIERAAPGSSASPATHNKQQQQQQQQQQHQQQSTERGPVGSLPPAPQQLSTIGRQTLKSWQPLRSTLLGVSLGDPTSPSPDEVPRPYRLLGFPPQTAATEAPVSPQTAGTEATEATEEAEDVQDVEEVKQVLQTPAAGVPSDSTNKSRQLWPKSGGAMQCWVAAAWTRFGSQGQAENAVARSCAKWLALSCNTQRGSFVSLADLEDACRDIGADSELSASKVAAGLWAGLEIDGKLPVALLLGSMDRPPSPDLQAGEALDWDADMSPLACQRPAEETSDSPFSGSPTSCQIQRPDLVFEGAELDSSPSSPPAPLDPIDPCDCRQASLDNLTTEVLQVEIRDFTRSYIHMRVEVALQAVARGELQREQEQMQLQAAKKAAIAATRNATRLYIQALTSQALAVEVGRRQKVAAEAAAEVAAEAAAQIFAAVLQNLLTFPGRQLTVPENASSQEMRSGLYEPDISRGKAGSGKEAPADRAGTTMIEQVNSNNNSEEVNREQVNSNNNNNTNNNEEVKSSPSPSPPRQPEKQRSSAQTLRKVLTLSRLRASQPKAIQGLGRRMSAMVPHVLSRPVAHRTRFQLWRLLLLLLFRLFYQIDWAVVLSFREYLRTEKPFAFSDFERVPRCHSARGGGRTSQMSAVIKLYNSRLLVTPNTTKTIKTITTTTKTICTLQQRGL</sequence>
<dbReference type="Gene3D" id="1.25.40.10">
    <property type="entry name" value="Tetratricopeptide repeat domain"/>
    <property type="match status" value="4"/>
</dbReference>
<dbReference type="PANTHER" id="PTHR47447">
    <property type="entry name" value="OS03G0856100 PROTEIN"/>
    <property type="match status" value="1"/>
</dbReference>
<dbReference type="Proteomes" id="UP000626109">
    <property type="component" value="Unassembled WGS sequence"/>
</dbReference>
<organism evidence="4 5">
    <name type="scientific">Polarella glacialis</name>
    <name type="common">Dinoflagellate</name>
    <dbReference type="NCBI Taxonomy" id="89957"/>
    <lineage>
        <taxon>Eukaryota</taxon>
        <taxon>Sar</taxon>
        <taxon>Alveolata</taxon>
        <taxon>Dinophyceae</taxon>
        <taxon>Suessiales</taxon>
        <taxon>Suessiaceae</taxon>
        <taxon>Polarella</taxon>
    </lineage>
</organism>
<evidence type="ECO:0000256" key="1">
    <source>
        <dbReference type="ARBA" id="ARBA00022737"/>
    </source>
</evidence>
<accession>A0A813JK03</accession>
<dbReference type="PROSITE" id="PS50096">
    <property type="entry name" value="IQ"/>
    <property type="match status" value="1"/>
</dbReference>
<evidence type="ECO:0000313" key="5">
    <source>
        <dbReference type="Proteomes" id="UP000626109"/>
    </source>
</evidence>
<dbReference type="InterPro" id="IPR002885">
    <property type="entry name" value="PPR_rpt"/>
</dbReference>
<reference evidence="4" key="1">
    <citation type="submission" date="2021-02" db="EMBL/GenBank/DDBJ databases">
        <authorList>
            <person name="Dougan E. K."/>
            <person name="Rhodes N."/>
            <person name="Thang M."/>
            <person name="Chan C."/>
        </authorList>
    </citation>
    <scope>NUCLEOTIDE SEQUENCE</scope>
</reference>
<evidence type="ECO:0000313" key="4">
    <source>
        <dbReference type="EMBL" id="CAE8676997.1"/>
    </source>
</evidence>
<feature type="repeat" description="PPR" evidence="2">
    <location>
        <begin position="305"/>
        <end position="339"/>
    </location>
</feature>
<feature type="compositionally biased region" description="Acidic residues" evidence="3">
    <location>
        <begin position="792"/>
        <end position="801"/>
    </location>
</feature>
<proteinExistence type="predicted"/>
<dbReference type="Pfam" id="PF01535">
    <property type="entry name" value="PPR"/>
    <property type="match status" value="1"/>
</dbReference>
<feature type="repeat" description="PPR" evidence="2">
    <location>
        <begin position="4"/>
        <end position="38"/>
    </location>
</feature>
<feature type="region of interest" description="Disordered" evidence="3">
    <location>
        <begin position="747"/>
        <end position="801"/>
    </location>
</feature>
<feature type="repeat" description="PPR" evidence="2">
    <location>
        <begin position="110"/>
        <end position="144"/>
    </location>
</feature>
<evidence type="ECO:0000256" key="3">
    <source>
        <dbReference type="SAM" id="MobiDB-lite"/>
    </source>
</evidence>
<evidence type="ECO:0000256" key="2">
    <source>
        <dbReference type="PROSITE-ProRule" id="PRU00708"/>
    </source>
</evidence>
<feature type="compositionally biased region" description="Polar residues" evidence="3">
    <location>
        <begin position="687"/>
        <end position="696"/>
    </location>
</feature>
<evidence type="ECO:0008006" key="6">
    <source>
        <dbReference type="Google" id="ProtNLM"/>
    </source>
</evidence>
<name>A0A813JK03_POLGL</name>
<feature type="region of interest" description="Disordered" evidence="3">
    <location>
        <begin position="1123"/>
        <end position="1212"/>
    </location>
</feature>
<feature type="compositionally biased region" description="Low complexity" evidence="3">
    <location>
        <begin position="697"/>
        <end position="710"/>
    </location>
</feature>
<dbReference type="InterPro" id="IPR011990">
    <property type="entry name" value="TPR-like_helical_dom_sf"/>
</dbReference>
<dbReference type="EMBL" id="CAJNNW010025366">
    <property type="protein sequence ID" value="CAE8676997.1"/>
    <property type="molecule type" value="Genomic_DNA"/>
</dbReference>
<feature type="region of interest" description="Disordered" evidence="3">
    <location>
        <begin position="682"/>
        <end position="726"/>
    </location>
</feature>
<feature type="region of interest" description="Disordered" evidence="3">
    <location>
        <begin position="625"/>
        <end position="655"/>
    </location>
</feature>
<dbReference type="PANTHER" id="PTHR47447:SF17">
    <property type="entry name" value="OS12G0638900 PROTEIN"/>
    <property type="match status" value="1"/>
</dbReference>
<feature type="region of interest" description="Disordered" evidence="3">
    <location>
        <begin position="209"/>
        <end position="233"/>
    </location>
</feature>
<gene>
    <name evidence="4" type="ORF">PGLA2088_LOCUS20139</name>
</gene>
<feature type="compositionally biased region" description="Low complexity" evidence="3">
    <location>
        <begin position="1163"/>
        <end position="1188"/>
    </location>
</feature>
<keyword evidence="1" id="KW-0677">Repeat</keyword>
<dbReference type="NCBIfam" id="TIGR00756">
    <property type="entry name" value="PPR"/>
    <property type="match status" value="1"/>
</dbReference>
<comment type="caution">
    <text evidence="4">The sequence shown here is derived from an EMBL/GenBank/DDBJ whole genome shotgun (WGS) entry which is preliminary data.</text>
</comment>
<protein>
    <recommendedName>
        <fullName evidence="6">Pentatricopeptide repeat-containing protein, chloroplastic</fullName>
    </recommendedName>
</protein>
<feature type="compositionally biased region" description="Basic and acidic residues" evidence="3">
    <location>
        <begin position="209"/>
        <end position="223"/>
    </location>
</feature>